<dbReference type="EC" id="1.8.1.4" evidence="10"/>
<dbReference type="PANTHER" id="PTHR22912:SF217">
    <property type="entry name" value="DIHYDROLIPOYL DEHYDROGENASE"/>
    <property type="match status" value="1"/>
</dbReference>
<dbReference type="InterPro" id="IPR023753">
    <property type="entry name" value="FAD/NAD-binding_dom"/>
</dbReference>
<dbReference type="InterPro" id="IPR006258">
    <property type="entry name" value="Lipoamide_DH"/>
</dbReference>
<dbReference type="PRINTS" id="PR00368">
    <property type="entry name" value="FADPNR"/>
</dbReference>
<evidence type="ECO:0000256" key="1">
    <source>
        <dbReference type="ARBA" id="ARBA00001974"/>
    </source>
</evidence>
<protein>
    <submittedName>
        <fullName evidence="10">Dihydrolipoamide dehydrogenase</fullName>
        <ecNumber evidence="10">1.8.1.4</ecNumber>
    </submittedName>
</protein>
<keyword evidence="5" id="KW-0274">FAD</keyword>
<dbReference type="InterPro" id="IPR001100">
    <property type="entry name" value="Pyr_nuc-diS_OxRdtase"/>
</dbReference>
<dbReference type="NCBIfam" id="TIGR01350">
    <property type="entry name" value="lipoamide_DH"/>
    <property type="match status" value="1"/>
</dbReference>
<evidence type="ECO:0000256" key="2">
    <source>
        <dbReference type="ARBA" id="ARBA00004496"/>
    </source>
</evidence>
<dbReference type="GO" id="GO:0005737">
    <property type="term" value="C:cytoplasm"/>
    <property type="evidence" value="ECO:0007669"/>
    <property type="project" value="UniProtKB-SubCell"/>
</dbReference>
<dbReference type="GO" id="GO:0050660">
    <property type="term" value="F:flavin adenine dinucleotide binding"/>
    <property type="evidence" value="ECO:0007669"/>
    <property type="project" value="InterPro"/>
</dbReference>
<proteinExistence type="inferred from homology"/>
<dbReference type="Pfam" id="PF02852">
    <property type="entry name" value="Pyr_redox_dim"/>
    <property type="match status" value="1"/>
</dbReference>
<keyword evidence="6 10" id="KW-0560">Oxidoreductase</keyword>
<keyword evidence="7" id="KW-0520">NAD</keyword>
<evidence type="ECO:0000259" key="9">
    <source>
        <dbReference type="Pfam" id="PF07992"/>
    </source>
</evidence>
<dbReference type="GO" id="GO:0004148">
    <property type="term" value="F:dihydrolipoyl dehydrogenase (NADH) activity"/>
    <property type="evidence" value="ECO:0007669"/>
    <property type="project" value="UniProtKB-EC"/>
</dbReference>
<evidence type="ECO:0000256" key="3">
    <source>
        <dbReference type="ARBA" id="ARBA00007532"/>
    </source>
</evidence>
<dbReference type="PRINTS" id="PR00411">
    <property type="entry name" value="PNDRDTASEI"/>
</dbReference>
<dbReference type="SUPFAM" id="SSF55424">
    <property type="entry name" value="FAD/NAD-linked reductases, dimerisation (C-terminal) domain"/>
    <property type="match status" value="1"/>
</dbReference>
<comment type="caution">
    <text evidence="10">The sequence shown here is derived from an EMBL/GenBank/DDBJ whole genome shotgun (WGS) entry which is preliminary data.</text>
</comment>
<dbReference type="InterPro" id="IPR036188">
    <property type="entry name" value="FAD/NAD-bd_sf"/>
</dbReference>
<evidence type="ECO:0000313" key="10">
    <source>
        <dbReference type="EMBL" id="KUG21816.1"/>
    </source>
</evidence>
<name>A0A0W8FLM5_9ZZZZ</name>
<dbReference type="InterPro" id="IPR050151">
    <property type="entry name" value="Class-I_Pyr_Nuc-Dis_Oxidored"/>
</dbReference>
<dbReference type="PIRSF" id="PIRSF000350">
    <property type="entry name" value="Mercury_reductase_MerA"/>
    <property type="match status" value="1"/>
</dbReference>
<evidence type="ECO:0000259" key="8">
    <source>
        <dbReference type="Pfam" id="PF02852"/>
    </source>
</evidence>
<comment type="subcellular location">
    <subcellularLocation>
        <location evidence="2">Cytoplasm</location>
    </subcellularLocation>
</comment>
<keyword evidence="4" id="KW-0285">Flavoprotein</keyword>
<comment type="cofactor">
    <cofactor evidence="1">
        <name>FAD</name>
        <dbReference type="ChEBI" id="CHEBI:57692"/>
    </cofactor>
</comment>
<dbReference type="Pfam" id="PF07992">
    <property type="entry name" value="Pyr_redox_2"/>
    <property type="match status" value="1"/>
</dbReference>
<evidence type="ECO:0000256" key="5">
    <source>
        <dbReference type="ARBA" id="ARBA00022827"/>
    </source>
</evidence>
<feature type="domain" description="Pyridine nucleotide-disulphide oxidoreductase dimerisation" evidence="8">
    <location>
        <begin position="344"/>
        <end position="447"/>
    </location>
</feature>
<dbReference type="InterPro" id="IPR004099">
    <property type="entry name" value="Pyr_nucl-diS_OxRdtase_dimer"/>
</dbReference>
<gene>
    <name evidence="10" type="ORF">ASZ90_008436</name>
</gene>
<organism evidence="10">
    <name type="scientific">hydrocarbon metagenome</name>
    <dbReference type="NCBI Taxonomy" id="938273"/>
    <lineage>
        <taxon>unclassified sequences</taxon>
        <taxon>metagenomes</taxon>
        <taxon>ecological metagenomes</taxon>
    </lineage>
</organism>
<dbReference type="GO" id="GO:0006103">
    <property type="term" value="P:2-oxoglutarate metabolic process"/>
    <property type="evidence" value="ECO:0007669"/>
    <property type="project" value="TreeGrafter"/>
</dbReference>
<sequence length="452" mass="48757">MSEKYDLIIIGGGPGGLTVAEFAAAKKKRVLIIEKEGWGGTCTHRGCIPTKALLSCSKYFADLKKLKRMGINITDASVDFSAVKKHQQQIVKVSALGAQKVLAEAGVKIKQGTGEIISPQEVRFTDSSGKSEVFSAQNIIIAWGSVPQVLPGINLSERILTSDGILNLNTLPSSIIIVGGSVIGVEFATFFAELGSKVTIVEILETIIPLEDQECADLLKQELTRLGVAINTSTKLESLKDTGSSVVMLAQKEGKQLEMSADHTLLCTGRKPLLNTEELDKLGIEYTKSGIKIDKNMMTNVSGIYAVGDVTGGMMLAHRAMQQAKFATGKIFGDDGFYYNENFIPSVVYSHPQISRVGYTQKRAEDEGLSIEVVKSQYSANIIARAELMGQGFVKAIFHQDKIIGATIVGEDAADLIAPLALAVSNELNKKQLRSWVLPHPTLSEIFAPIVS</sequence>
<dbReference type="Gene3D" id="3.30.390.30">
    <property type="match status" value="1"/>
</dbReference>
<dbReference type="InterPro" id="IPR016156">
    <property type="entry name" value="FAD/NAD-linked_Rdtase_dimer_sf"/>
</dbReference>
<feature type="domain" description="FAD/NAD(P)-binding" evidence="9">
    <location>
        <begin position="5"/>
        <end position="324"/>
    </location>
</feature>
<comment type="similarity">
    <text evidence="3">Belongs to the class-I pyridine nucleotide-disulfide oxidoreductase family.</text>
</comment>
<reference evidence="10" key="1">
    <citation type="journal article" date="2015" name="Proc. Natl. Acad. Sci. U.S.A.">
        <title>Networks of energetic and metabolic interactions define dynamics in microbial communities.</title>
        <authorList>
            <person name="Embree M."/>
            <person name="Liu J.K."/>
            <person name="Al-Bassam M.M."/>
            <person name="Zengler K."/>
        </authorList>
    </citation>
    <scope>NUCLEOTIDE SEQUENCE</scope>
</reference>
<dbReference type="PANTHER" id="PTHR22912">
    <property type="entry name" value="DISULFIDE OXIDOREDUCTASE"/>
    <property type="match status" value="1"/>
</dbReference>
<dbReference type="FunFam" id="3.30.390.30:FF:000001">
    <property type="entry name" value="Dihydrolipoyl dehydrogenase"/>
    <property type="match status" value="1"/>
</dbReference>
<dbReference type="Gene3D" id="3.50.50.60">
    <property type="entry name" value="FAD/NAD(P)-binding domain"/>
    <property type="match status" value="2"/>
</dbReference>
<evidence type="ECO:0000256" key="4">
    <source>
        <dbReference type="ARBA" id="ARBA00022630"/>
    </source>
</evidence>
<evidence type="ECO:0000256" key="7">
    <source>
        <dbReference type="ARBA" id="ARBA00023027"/>
    </source>
</evidence>
<accession>A0A0W8FLM5</accession>
<dbReference type="EMBL" id="LNQE01001019">
    <property type="protein sequence ID" value="KUG21816.1"/>
    <property type="molecule type" value="Genomic_DNA"/>
</dbReference>
<dbReference type="AlphaFoldDB" id="A0A0W8FLM5"/>
<evidence type="ECO:0000256" key="6">
    <source>
        <dbReference type="ARBA" id="ARBA00023002"/>
    </source>
</evidence>
<dbReference type="SUPFAM" id="SSF51905">
    <property type="entry name" value="FAD/NAD(P)-binding domain"/>
    <property type="match status" value="1"/>
</dbReference>